<feature type="compositionally biased region" description="Basic and acidic residues" evidence="1">
    <location>
        <begin position="130"/>
        <end position="150"/>
    </location>
</feature>
<dbReference type="PROSITE" id="PS51257">
    <property type="entry name" value="PROKAR_LIPOPROTEIN"/>
    <property type="match status" value="1"/>
</dbReference>
<evidence type="ECO:0000256" key="1">
    <source>
        <dbReference type="SAM" id="MobiDB-lite"/>
    </source>
</evidence>
<evidence type="ECO:0008006" key="4">
    <source>
        <dbReference type="Google" id="ProtNLM"/>
    </source>
</evidence>
<evidence type="ECO:0000313" key="3">
    <source>
        <dbReference type="Proteomes" id="UP000663699"/>
    </source>
</evidence>
<protein>
    <recommendedName>
        <fullName evidence="4">Rgp1-domain-containing protein</fullName>
    </recommendedName>
</protein>
<evidence type="ECO:0000313" key="2">
    <source>
        <dbReference type="EMBL" id="QSL65584.1"/>
    </source>
</evidence>
<accession>A0A899FZ83</accession>
<keyword evidence="3" id="KW-1185">Reference proteome</keyword>
<dbReference type="Pfam" id="PF08737">
    <property type="entry name" value="Rgp1"/>
    <property type="match status" value="1"/>
</dbReference>
<dbReference type="AlphaFoldDB" id="A0A899FZ83"/>
<feature type="region of interest" description="Disordered" evidence="1">
    <location>
        <begin position="34"/>
        <end position="84"/>
    </location>
</feature>
<feature type="region of interest" description="Disordered" evidence="1">
    <location>
        <begin position="105"/>
        <end position="167"/>
    </location>
</feature>
<feature type="compositionally biased region" description="Basic and acidic residues" evidence="1">
    <location>
        <begin position="34"/>
        <end position="64"/>
    </location>
</feature>
<dbReference type="Proteomes" id="UP000663699">
    <property type="component" value="Chromosome 7"/>
</dbReference>
<dbReference type="EMBL" id="CP054538">
    <property type="protein sequence ID" value="QSL65584.1"/>
    <property type="molecule type" value="Genomic_DNA"/>
</dbReference>
<dbReference type="InterPro" id="IPR014848">
    <property type="entry name" value="Rgp1"/>
</dbReference>
<name>A0A899FZ83_9ASCO</name>
<sequence>MCKIRVDVRRKEGPVFAGGFLSCTVTFGREMVEKKEASENQKNRKSAARDGILRKKTQDMERGLPDLPLPEKSGEKTAIFGGNRPIFDRQKSDALCPQMAAKNTAKSVDQAEGEVPPLPDKLDIGFGQQKSEKIPENEEKNEKRPEKGPESEEIEPDGLENDRKTACGDPGSVFLGKNVELGEKQGNTDVFYGFSMKSHHLDGLEMSSEVGIGSAGTQERLEDGLKEKLLIGYIQIIGYIVLNEKIINTEKFEGVNTNKYSRKSAKSELIRIDPKMDHKLRFVNHIGKFKKTKKLKHIPILSTPPSILFIDLELAPGESRSYSFSFKLPSQLPPSYEGSRKSIQPLKISDIPFEVLYKIDESGNQIIYDLFSPIIYLTDEAQVFSCDLSENDHNISNTEENSNDLDFRYEDDKYSKRDFIYYLSEHLLDESLKKLLLSNSTEENTQECFSDAQEEINLLINMENIIQDITENNSSHNNFSNKKFNINKNGNIIGIISVLKLSYKLGETITGVIDFSSSKIPCYHVKFFLETTEIIDESITHCSKANISQTTRKIYDSYSETTICATRIQFKLLIPTKAPFSFKTSGVSLLWTIRLEITIPLTTSEQVSHADYPLTKTLALPKLLKENYRDYRETHYFASSSLECETFYCTIPIMVFPSLKSDLSSNLLNTTFYI</sequence>
<proteinExistence type="predicted"/>
<reference evidence="2" key="1">
    <citation type="submission" date="2020-06" db="EMBL/GenBank/DDBJ databases">
        <title>Genomes of multiple members of Pneumocystis genus reveal paths to human pathogen Pneumocystis jirovecii.</title>
        <authorList>
            <person name="Cisse O.H."/>
            <person name="Ma L."/>
            <person name="Dekker J."/>
            <person name="Khil P."/>
            <person name="Jo J."/>
            <person name="Brenchley J."/>
            <person name="Blair R."/>
            <person name="Pahar B."/>
            <person name="Chabe M."/>
            <person name="Van Rompay K.A."/>
            <person name="Keesler R."/>
            <person name="Sukura A."/>
            <person name="Hirsch V."/>
            <person name="Kutty G."/>
            <person name="Liu Y."/>
            <person name="Peng L."/>
            <person name="Chen J."/>
            <person name="Song J."/>
            <person name="Weissenbacher-Lang C."/>
            <person name="Xu J."/>
            <person name="Upham N.S."/>
            <person name="Stajich J.E."/>
            <person name="Cuomo C.A."/>
            <person name="Cushion M.T."/>
            <person name="Kovacs J.A."/>
        </authorList>
    </citation>
    <scope>NUCLEOTIDE SEQUENCE</scope>
    <source>
        <strain evidence="2">2A</strain>
    </source>
</reference>
<gene>
    <name evidence="2" type="ORF">MERGE_002897</name>
</gene>
<dbReference type="OrthoDB" id="1918at2759"/>
<dbReference type="PANTHER" id="PTHR12507">
    <property type="entry name" value="REDUCED GROWTH PHENOTYPE 1 RGP1, YEAST -RELATED"/>
    <property type="match status" value="1"/>
</dbReference>
<organism evidence="2 3">
    <name type="scientific">Pneumocystis wakefieldiae</name>
    <dbReference type="NCBI Taxonomy" id="38082"/>
    <lineage>
        <taxon>Eukaryota</taxon>
        <taxon>Fungi</taxon>
        <taxon>Dikarya</taxon>
        <taxon>Ascomycota</taxon>
        <taxon>Taphrinomycotina</taxon>
        <taxon>Pneumocystomycetes</taxon>
        <taxon>Pneumocystaceae</taxon>
        <taxon>Pneumocystis</taxon>
    </lineage>
</organism>